<dbReference type="Gene3D" id="2.60.40.200">
    <property type="entry name" value="Superoxide dismutase, copper/zinc binding domain"/>
    <property type="match status" value="1"/>
</dbReference>
<keyword evidence="2 9" id="KW-0479">Metal-binding</keyword>
<evidence type="ECO:0000313" key="12">
    <source>
        <dbReference type="EnsemblMetazoa" id="XP_014255313.1"/>
    </source>
</evidence>
<dbReference type="RefSeq" id="XP_014255313.1">
    <property type="nucleotide sequence ID" value="XM_014399827.2"/>
</dbReference>
<dbReference type="InterPro" id="IPR036423">
    <property type="entry name" value="SOD-like_Cu/Zn_dom_sf"/>
</dbReference>
<keyword evidence="4" id="KW-0049">Antioxidant</keyword>
<dbReference type="OrthoDB" id="2015551at2759"/>
<sequence>MKAALFISVVYFSFVSVRPATSAPYDEEHRAVAKLVGPNVSGNITFTQSGSILLISGVVEGLKPKSTHGFHIHEKGDLSSGCASTGGHFNPYNKHHGGPTDEERHVGDLGNIDANEHGVAAFTLSDHVASLVGPNCIIGRGVVLHSDPDDLGKGQHPDSLTTGHAGSRIACGVIGTLDPGTDKLENSASRSSPYFTILTVFVVFLKLTN</sequence>
<keyword evidence="6 9" id="KW-0186">Copper</keyword>
<dbReference type="SUPFAM" id="SSF49329">
    <property type="entry name" value="Cu,Zn superoxide dismutase-like"/>
    <property type="match status" value="1"/>
</dbReference>
<keyword evidence="7" id="KW-1015">Disulfide bond</keyword>
<dbReference type="GO" id="GO:0004784">
    <property type="term" value="F:superoxide dismutase activity"/>
    <property type="evidence" value="ECO:0007669"/>
    <property type="project" value="UniProtKB-EC"/>
</dbReference>
<comment type="catalytic activity">
    <reaction evidence="8 9">
        <text>2 superoxide + 2 H(+) = H2O2 + O2</text>
        <dbReference type="Rhea" id="RHEA:20696"/>
        <dbReference type="ChEBI" id="CHEBI:15378"/>
        <dbReference type="ChEBI" id="CHEBI:15379"/>
        <dbReference type="ChEBI" id="CHEBI:16240"/>
        <dbReference type="ChEBI" id="CHEBI:18421"/>
        <dbReference type="EC" id="1.15.1.1"/>
    </reaction>
</comment>
<dbReference type="EnsemblMetazoa" id="XM_014399827.2">
    <property type="protein sequence ID" value="XP_014255313.1"/>
    <property type="gene ID" value="LOC106669936"/>
</dbReference>
<proteinExistence type="inferred from homology"/>
<dbReference type="AlphaFoldDB" id="A0A8I6RZP7"/>
<evidence type="ECO:0000256" key="8">
    <source>
        <dbReference type="ARBA" id="ARBA00049204"/>
    </source>
</evidence>
<dbReference type="InterPro" id="IPR018152">
    <property type="entry name" value="SOD_Cu/Zn_BS"/>
</dbReference>
<dbReference type="EC" id="1.15.1.1" evidence="9"/>
<dbReference type="OMA" id="CGVIGIR"/>
<keyword evidence="10" id="KW-0732">Signal</keyword>
<dbReference type="FunFam" id="2.60.40.200:FF:000003">
    <property type="entry name" value="Superoxide dismutase [Cu-Zn], chloroplastic"/>
    <property type="match status" value="1"/>
</dbReference>
<dbReference type="KEGG" id="clec:106669936"/>
<feature type="domain" description="Superoxide dismutase copper/zinc binding" evidence="11">
    <location>
        <begin position="40"/>
        <end position="174"/>
    </location>
</feature>
<evidence type="ECO:0000256" key="1">
    <source>
        <dbReference type="ARBA" id="ARBA00010457"/>
    </source>
</evidence>
<dbReference type="PANTHER" id="PTHR10003">
    <property type="entry name" value="SUPEROXIDE DISMUTASE CU-ZN -RELATED"/>
    <property type="match status" value="1"/>
</dbReference>
<keyword evidence="3 9" id="KW-0862">Zinc</keyword>
<accession>A0A8I6RZP7</accession>
<dbReference type="PRINTS" id="PR00068">
    <property type="entry name" value="CUZNDISMTASE"/>
</dbReference>
<feature type="chain" id="PRO_5035208226" description="Superoxide dismutase [Cu-Zn]" evidence="10">
    <location>
        <begin position="23"/>
        <end position="209"/>
    </location>
</feature>
<dbReference type="GO" id="GO:0005507">
    <property type="term" value="F:copper ion binding"/>
    <property type="evidence" value="ECO:0007669"/>
    <property type="project" value="InterPro"/>
</dbReference>
<dbReference type="PROSITE" id="PS00087">
    <property type="entry name" value="SOD_CU_ZN_1"/>
    <property type="match status" value="1"/>
</dbReference>
<comment type="function">
    <text evidence="9">Destroys radicals which are normally produced within the cells and which are toxic to biological systems.</text>
</comment>
<dbReference type="PROSITE" id="PS00332">
    <property type="entry name" value="SOD_CU_ZN_2"/>
    <property type="match status" value="1"/>
</dbReference>
<dbReference type="GeneID" id="106669936"/>
<evidence type="ECO:0000256" key="6">
    <source>
        <dbReference type="ARBA" id="ARBA00023008"/>
    </source>
</evidence>
<name>A0A8I6RZP7_CIMLE</name>
<evidence type="ECO:0000259" key="11">
    <source>
        <dbReference type="Pfam" id="PF00080"/>
    </source>
</evidence>
<dbReference type="Proteomes" id="UP000494040">
    <property type="component" value="Unassembled WGS sequence"/>
</dbReference>
<evidence type="ECO:0000256" key="9">
    <source>
        <dbReference type="RuleBase" id="RU000393"/>
    </source>
</evidence>
<evidence type="ECO:0000256" key="7">
    <source>
        <dbReference type="ARBA" id="ARBA00023157"/>
    </source>
</evidence>
<evidence type="ECO:0000313" key="13">
    <source>
        <dbReference type="Proteomes" id="UP000494040"/>
    </source>
</evidence>
<dbReference type="InterPro" id="IPR024134">
    <property type="entry name" value="SOD_Cu/Zn_/chaperone"/>
</dbReference>
<keyword evidence="13" id="KW-1185">Reference proteome</keyword>
<evidence type="ECO:0000256" key="4">
    <source>
        <dbReference type="ARBA" id="ARBA00022862"/>
    </source>
</evidence>
<organism evidence="12 13">
    <name type="scientific">Cimex lectularius</name>
    <name type="common">Bed bug</name>
    <name type="synonym">Acanthia lectularia</name>
    <dbReference type="NCBI Taxonomy" id="79782"/>
    <lineage>
        <taxon>Eukaryota</taxon>
        <taxon>Metazoa</taxon>
        <taxon>Ecdysozoa</taxon>
        <taxon>Arthropoda</taxon>
        <taxon>Hexapoda</taxon>
        <taxon>Insecta</taxon>
        <taxon>Pterygota</taxon>
        <taxon>Neoptera</taxon>
        <taxon>Paraneoptera</taxon>
        <taxon>Hemiptera</taxon>
        <taxon>Heteroptera</taxon>
        <taxon>Panheteroptera</taxon>
        <taxon>Cimicomorpha</taxon>
        <taxon>Cimicidae</taxon>
        <taxon>Cimex</taxon>
    </lineage>
</organism>
<comment type="cofactor">
    <cofactor evidence="9">
        <name>Zn(2+)</name>
        <dbReference type="ChEBI" id="CHEBI:29105"/>
    </cofactor>
    <text evidence="9">Binds 1 zinc ion per subunit.</text>
</comment>
<reference evidence="12" key="1">
    <citation type="submission" date="2022-01" db="UniProtKB">
        <authorList>
            <consortium name="EnsemblMetazoa"/>
        </authorList>
    </citation>
    <scope>IDENTIFICATION</scope>
</reference>
<keyword evidence="5 9" id="KW-0560">Oxidoreductase</keyword>
<feature type="signal peptide" evidence="10">
    <location>
        <begin position="1"/>
        <end position="22"/>
    </location>
</feature>
<dbReference type="InterPro" id="IPR001424">
    <property type="entry name" value="SOD_Cu_Zn_dom"/>
</dbReference>
<comment type="similarity">
    <text evidence="1 9">Belongs to the Cu-Zn superoxide dismutase family.</text>
</comment>
<dbReference type="CDD" id="cd00305">
    <property type="entry name" value="Cu-Zn_Superoxide_Dismutase"/>
    <property type="match status" value="1"/>
</dbReference>
<comment type="cofactor">
    <cofactor evidence="9">
        <name>Cu cation</name>
        <dbReference type="ChEBI" id="CHEBI:23378"/>
    </cofactor>
    <text evidence="9">Binds 1 copper ion per subunit.</text>
</comment>
<evidence type="ECO:0000256" key="10">
    <source>
        <dbReference type="SAM" id="SignalP"/>
    </source>
</evidence>
<evidence type="ECO:0000256" key="3">
    <source>
        <dbReference type="ARBA" id="ARBA00022833"/>
    </source>
</evidence>
<dbReference type="Pfam" id="PF00080">
    <property type="entry name" value="Sod_Cu"/>
    <property type="match status" value="1"/>
</dbReference>
<evidence type="ECO:0000256" key="2">
    <source>
        <dbReference type="ARBA" id="ARBA00022723"/>
    </source>
</evidence>
<protein>
    <recommendedName>
        <fullName evidence="9">Superoxide dismutase [Cu-Zn]</fullName>
        <ecNumber evidence="9">1.15.1.1</ecNumber>
    </recommendedName>
</protein>
<evidence type="ECO:0000256" key="5">
    <source>
        <dbReference type="ARBA" id="ARBA00023002"/>
    </source>
</evidence>